<sequence length="118" mass="13408">MPYKLKVKTDGKETIYERKEAPMLENLLDALKVQRQEIVMYSDPKKLPTDKDNERLLSLRAEFAANFWKNGLTKKDVLSGVTAIEGLTSIVNAINETLGSPLSEDDLEEKKDNEKPKK</sequence>
<dbReference type="EMBL" id="LN887626">
    <property type="protein sequence ID" value="CUR41401.1"/>
    <property type="molecule type" value="Genomic_DNA"/>
</dbReference>
<name>A0A0U5JU53_LIMRT</name>
<evidence type="ECO:0000313" key="2">
    <source>
        <dbReference type="EMBL" id="CUR41401.1"/>
    </source>
</evidence>
<dbReference type="Proteomes" id="UP000235484">
    <property type="component" value="Unassembled WGS sequence"/>
</dbReference>
<dbReference type="InterPro" id="IPR057006">
    <property type="entry name" value="Phage_TAC_19"/>
</dbReference>
<proteinExistence type="predicted"/>
<reference evidence="3" key="1">
    <citation type="submission" date="2015-10" db="EMBL/GenBank/DDBJ databases">
        <authorList>
            <person name="Crossman L.C."/>
        </authorList>
    </citation>
    <scope>NUCLEOTIDE SEQUENCE [LARGE SCALE GENOMIC DNA]</scope>
    <source>
        <strain evidence="3">20-2</strain>
    </source>
</reference>
<evidence type="ECO:0000313" key="3">
    <source>
        <dbReference type="Proteomes" id="UP000235484"/>
    </source>
</evidence>
<dbReference type="Pfam" id="PF23857">
    <property type="entry name" value="Phage_TAC_19"/>
    <property type="match status" value="1"/>
</dbReference>
<protein>
    <submittedName>
        <fullName evidence="2">Uncharacterized protein</fullName>
    </submittedName>
</protein>
<feature type="region of interest" description="Disordered" evidence="1">
    <location>
        <begin position="98"/>
        <end position="118"/>
    </location>
</feature>
<evidence type="ECO:0000256" key="1">
    <source>
        <dbReference type="SAM" id="MobiDB-lite"/>
    </source>
</evidence>
<organism evidence="2 3">
    <name type="scientific">Limosilactobacillus reuteri</name>
    <name type="common">Lactobacillus reuteri</name>
    <dbReference type="NCBI Taxonomy" id="1598"/>
    <lineage>
        <taxon>Bacteria</taxon>
        <taxon>Bacillati</taxon>
        <taxon>Bacillota</taxon>
        <taxon>Bacilli</taxon>
        <taxon>Lactobacillales</taxon>
        <taxon>Lactobacillaceae</taxon>
        <taxon>Limosilactobacillus</taxon>
    </lineage>
</organism>
<feature type="compositionally biased region" description="Basic and acidic residues" evidence="1">
    <location>
        <begin position="108"/>
        <end position="118"/>
    </location>
</feature>
<gene>
    <name evidence="2" type="ORF">LRLP16767_LR202_01449</name>
</gene>
<accession>A0A0U5JU53</accession>
<dbReference type="NCBIfam" id="NF047360">
    <property type="entry name" value="tail_chap_PVL"/>
    <property type="match status" value="1"/>
</dbReference>
<dbReference type="RefSeq" id="WP_102816554.1">
    <property type="nucleotide sequence ID" value="NZ_JBNPMY010000001.1"/>
</dbReference>
<dbReference type="AlphaFoldDB" id="A0A0U5JU53"/>